<feature type="repeat" description="NHL" evidence="2">
    <location>
        <begin position="167"/>
        <end position="208"/>
    </location>
</feature>
<dbReference type="Pfam" id="PF17170">
    <property type="entry name" value="DUF5128"/>
    <property type="match status" value="1"/>
</dbReference>
<reference evidence="3 4" key="1">
    <citation type="journal article" date="2023" name="BMC Biol.">
        <title>The compact genome of the sponge Oopsacas minuta (Hexactinellida) is lacking key metazoan core genes.</title>
        <authorList>
            <person name="Santini S."/>
            <person name="Schenkelaars Q."/>
            <person name="Jourda C."/>
            <person name="Duchesne M."/>
            <person name="Belahbib H."/>
            <person name="Rocher C."/>
            <person name="Selva M."/>
            <person name="Riesgo A."/>
            <person name="Vervoort M."/>
            <person name="Leys S.P."/>
            <person name="Kodjabachian L."/>
            <person name="Le Bivic A."/>
            <person name="Borchiellini C."/>
            <person name="Claverie J.M."/>
            <person name="Renard E."/>
        </authorList>
    </citation>
    <scope>NUCLEOTIDE SEQUENCE [LARGE SCALE GENOMIC DNA]</scope>
    <source>
        <strain evidence="3">SPO-2</strain>
    </source>
</reference>
<dbReference type="PANTHER" id="PTHR24104:SF25">
    <property type="entry name" value="PROTEIN LIN-41"/>
    <property type="match status" value="1"/>
</dbReference>
<dbReference type="Proteomes" id="UP001165289">
    <property type="component" value="Unassembled WGS sequence"/>
</dbReference>
<dbReference type="Gene3D" id="2.120.10.30">
    <property type="entry name" value="TolB, C-terminal domain"/>
    <property type="match status" value="2"/>
</dbReference>
<evidence type="ECO:0000256" key="2">
    <source>
        <dbReference type="PROSITE-ProRule" id="PRU00504"/>
    </source>
</evidence>
<dbReference type="EMBL" id="JAKMXF010000365">
    <property type="protein sequence ID" value="KAI6645788.1"/>
    <property type="molecule type" value="Genomic_DNA"/>
</dbReference>
<dbReference type="InterPro" id="IPR050952">
    <property type="entry name" value="TRIM-NHL_E3_ligases"/>
</dbReference>
<evidence type="ECO:0000313" key="3">
    <source>
        <dbReference type="EMBL" id="KAI6645788.1"/>
    </source>
</evidence>
<organism evidence="3 4">
    <name type="scientific">Oopsacas minuta</name>
    <dbReference type="NCBI Taxonomy" id="111878"/>
    <lineage>
        <taxon>Eukaryota</taxon>
        <taxon>Metazoa</taxon>
        <taxon>Porifera</taxon>
        <taxon>Hexactinellida</taxon>
        <taxon>Hexasterophora</taxon>
        <taxon>Lyssacinosida</taxon>
        <taxon>Leucopsacidae</taxon>
        <taxon>Oopsacas</taxon>
    </lineage>
</organism>
<feature type="repeat" description="NHL" evidence="2">
    <location>
        <begin position="212"/>
        <end position="254"/>
    </location>
</feature>
<proteinExistence type="predicted"/>
<dbReference type="InterPro" id="IPR001258">
    <property type="entry name" value="NHL_repeat"/>
</dbReference>
<dbReference type="Gene3D" id="2.40.10.500">
    <property type="match status" value="1"/>
</dbReference>
<dbReference type="InterPro" id="IPR011042">
    <property type="entry name" value="6-blade_b-propeller_TolB-like"/>
</dbReference>
<feature type="repeat" description="NHL" evidence="2">
    <location>
        <begin position="258"/>
        <end position="301"/>
    </location>
</feature>
<dbReference type="GO" id="GO:0008270">
    <property type="term" value="F:zinc ion binding"/>
    <property type="evidence" value="ECO:0007669"/>
    <property type="project" value="UniProtKB-KW"/>
</dbReference>
<dbReference type="SUPFAM" id="SSF101898">
    <property type="entry name" value="NHL repeat"/>
    <property type="match status" value="1"/>
</dbReference>
<accession>A0AAV7JAS6</accession>
<dbReference type="PANTHER" id="PTHR24104">
    <property type="entry name" value="E3 UBIQUITIN-PROTEIN LIGASE NHLRC1-RELATED"/>
    <property type="match status" value="1"/>
</dbReference>
<comment type="caution">
    <text evidence="3">The sequence shown here is derived from an EMBL/GenBank/DDBJ whole genome shotgun (WGS) entry which is preliminary data.</text>
</comment>
<sequence>MAFKNSTEVFEPDVMNNIDEKIHSIAGQYREKYKECGSYLKELRVLKEELLEKEAALIAKVEASYDIYIRQIRQQRDKCKSAVCDEYSMRTKHVQNLINTFEIIHTQLSEYTRMSTSQPPDNHSDTESVGSAVFSDVESVSSDVRSPLLEPQRVERDMLSYQQSSVVFGRNGVKKGEFRNLRGIAVDFQNRIFVVDCGNKRVQVFDENTKFLFEFGSLGSGDGEFLFPFGIAVNGYTVYVTDSERHNIQAFNLSGIFLYKTGVKGGGSLQFNVPCGLAVSTDGKVFIADSVNNRIQVFTSKLKYKSRFGHKELRQPCDVCFSHKEEVIVLDHGTLASIHVYKQNGIRIRSFFRKSNLCFLLSTSSNCNMLASDCENHSIKFMSPKGELLHSIGTKGSNPNQFIRPQGIAMDYNGRLLVCDSINNRIQIF</sequence>
<dbReference type="AlphaFoldDB" id="A0AAV7JAS6"/>
<name>A0AAV7JAS6_9METZ</name>
<evidence type="ECO:0000256" key="1">
    <source>
        <dbReference type="ARBA" id="ARBA00022737"/>
    </source>
</evidence>
<keyword evidence="1" id="KW-0677">Repeat</keyword>
<gene>
    <name evidence="3" type="ORF">LOD99_13051</name>
</gene>
<keyword evidence="4" id="KW-1185">Reference proteome</keyword>
<evidence type="ECO:0000313" key="4">
    <source>
        <dbReference type="Proteomes" id="UP001165289"/>
    </source>
</evidence>
<feature type="repeat" description="NHL" evidence="2">
    <location>
        <begin position="389"/>
        <end position="429"/>
    </location>
</feature>
<dbReference type="Pfam" id="PF01436">
    <property type="entry name" value="NHL"/>
    <property type="match status" value="2"/>
</dbReference>
<dbReference type="PROSITE" id="PS51125">
    <property type="entry name" value="NHL"/>
    <property type="match status" value="4"/>
</dbReference>
<protein>
    <submittedName>
        <fullName evidence="3">Uncharacterized protein</fullName>
    </submittedName>
</protein>